<dbReference type="InterPro" id="IPR017932">
    <property type="entry name" value="GATase_2_dom"/>
</dbReference>
<dbReference type="Gene3D" id="3.60.20.10">
    <property type="entry name" value="Glutamine Phosphoribosylpyrophosphate, subunit 1, domain 1"/>
    <property type="match status" value="1"/>
</dbReference>
<dbReference type="Gene3D" id="3.40.50.620">
    <property type="entry name" value="HUPs"/>
    <property type="match status" value="2"/>
</dbReference>
<dbReference type="InterPro" id="IPR001962">
    <property type="entry name" value="Asn_synthase"/>
</dbReference>
<comment type="similarity">
    <text evidence="2">Belongs to the asparagine synthetase family.</text>
</comment>
<accession>A0ABX3MXQ7</accession>
<evidence type="ECO:0000256" key="6">
    <source>
        <dbReference type="ARBA" id="ARBA00048741"/>
    </source>
</evidence>
<comment type="catalytic activity">
    <reaction evidence="6">
        <text>L-aspartate + L-glutamine + ATP + H2O = L-asparagine + L-glutamate + AMP + diphosphate + H(+)</text>
        <dbReference type="Rhea" id="RHEA:12228"/>
        <dbReference type="ChEBI" id="CHEBI:15377"/>
        <dbReference type="ChEBI" id="CHEBI:15378"/>
        <dbReference type="ChEBI" id="CHEBI:29985"/>
        <dbReference type="ChEBI" id="CHEBI:29991"/>
        <dbReference type="ChEBI" id="CHEBI:30616"/>
        <dbReference type="ChEBI" id="CHEBI:33019"/>
        <dbReference type="ChEBI" id="CHEBI:58048"/>
        <dbReference type="ChEBI" id="CHEBI:58359"/>
        <dbReference type="ChEBI" id="CHEBI:456215"/>
        <dbReference type="EC" id="6.3.5.4"/>
    </reaction>
</comment>
<dbReference type="InterPro" id="IPR006426">
    <property type="entry name" value="Asn_synth_AEB"/>
</dbReference>
<sequence length="629" mass="68752">MNRPALHCAIGGFADPAKLAAVPELRNAVVEASARSSVLMSGPQTTRSATGALVAADLDLTHLSDTARRLAMPPNSSAIELVAAAYDRFDDELGHVLEGAFAIAIWDPKRATLLVIRDRFGLKPVVYRANTRGLALASDPEAVIAVTGERPEHDVLWITEHLSGQLTNQTRTAWKDIVRLPPGKLMHYRDGTLSPQRTWWSLEPRDLSAAEQTDEALRDALSDATGEAMSGGSAAAMLSGGLDSSSLAILASRLSSEPFPTYSLRFPSAPELDEGEYIDAVLEAGNFRPKMLNGGVGTALDPTLSDLFLTNQQQPFPGFGMVTTHTICSAARADGHAVLIDGHGGDEVIGGASFSYLNELARSGEWAKLWTLLRKLHGFAGGRGAVASFVMAYARHGGNRSAAKLAGRLQRRLFSSSDPAQPDWFSIVAPELVSRLDLRARSEAASTALYSDMPFGFATHARALAGDLTPSAFELLDRATRPMGLQLRFPFYDRRVVELCVNRSDVDKIKNGQPRALMRDAMKGILPEHVRLRSTKVDFTANNRRAMREDPQGQLRRYIDNPPERLEPYVNIARLQETARALFDSSADAGGLEVMQLWRAAWLDMWLEREERARQPIAYGIEPIREVHA</sequence>
<dbReference type="PIRSF" id="PIRSF001589">
    <property type="entry name" value="Asn_synthetase_glu-h"/>
    <property type="match status" value="1"/>
</dbReference>
<evidence type="ECO:0000256" key="3">
    <source>
        <dbReference type="ARBA" id="ARBA00012737"/>
    </source>
</evidence>
<dbReference type="PANTHER" id="PTHR43284">
    <property type="entry name" value="ASPARAGINE SYNTHETASE (GLUTAMINE-HYDROLYZING)"/>
    <property type="match status" value="1"/>
</dbReference>
<dbReference type="SUPFAM" id="SSF56235">
    <property type="entry name" value="N-terminal nucleophile aminohydrolases (Ntn hydrolases)"/>
    <property type="match status" value="1"/>
</dbReference>
<dbReference type="EC" id="6.3.5.4" evidence="3"/>
<dbReference type="InterPro" id="IPR051786">
    <property type="entry name" value="ASN_synthetase/amidase"/>
</dbReference>
<keyword evidence="5" id="KW-0067">ATP-binding</keyword>
<proteinExistence type="inferred from homology"/>
<evidence type="ECO:0000259" key="7">
    <source>
        <dbReference type="PROSITE" id="PS51278"/>
    </source>
</evidence>
<name>A0ABX3MXQ7_9RHOB</name>
<evidence type="ECO:0000256" key="5">
    <source>
        <dbReference type="ARBA" id="ARBA00022840"/>
    </source>
</evidence>
<dbReference type="Pfam" id="PF13537">
    <property type="entry name" value="GATase_7"/>
    <property type="match status" value="1"/>
</dbReference>
<evidence type="ECO:0000256" key="4">
    <source>
        <dbReference type="ARBA" id="ARBA00022741"/>
    </source>
</evidence>
<dbReference type="InterPro" id="IPR029055">
    <property type="entry name" value="Ntn_hydrolases_N"/>
</dbReference>
<feature type="domain" description="Glutamine amidotransferase type-2" evidence="7">
    <location>
        <begin position="1"/>
        <end position="191"/>
    </location>
</feature>
<evidence type="ECO:0000313" key="8">
    <source>
        <dbReference type="EMBL" id="OOY24152.1"/>
    </source>
</evidence>
<keyword evidence="4" id="KW-0547">Nucleotide-binding</keyword>
<organism evidence="8 9">
    <name type="scientific">Thioclava sediminum</name>
    <dbReference type="NCBI Taxonomy" id="1915319"/>
    <lineage>
        <taxon>Bacteria</taxon>
        <taxon>Pseudomonadati</taxon>
        <taxon>Pseudomonadota</taxon>
        <taxon>Alphaproteobacteria</taxon>
        <taxon>Rhodobacterales</taxon>
        <taxon>Paracoccaceae</taxon>
        <taxon>Thioclava</taxon>
    </lineage>
</organism>
<evidence type="ECO:0000313" key="9">
    <source>
        <dbReference type="Proteomes" id="UP000190787"/>
    </source>
</evidence>
<evidence type="ECO:0000256" key="2">
    <source>
        <dbReference type="ARBA" id="ARBA00005752"/>
    </source>
</evidence>
<dbReference type="EMBL" id="MPZV01000002">
    <property type="protein sequence ID" value="OOY24152.1"/>
    <property type="molecule type" value="Genomic_DNA"/>
</dbReference>
<dbReference type="InterPro" id="IPR014729">
    <property type="entry name" value="Rossmann-like_a/b/a_fold"/>
</dbReference>
<evidence type="ECO:0000256" key="1">
    <source>
        <dbReference type="ARBA" id="ARBA00005187"/>
    </source>
</evidence>
<keyword evidence="9" id="KW-1185">Reference proteome</keyword>
<dbReference type="Pfam" id="PF00733">
    <property type="entry name" value="Asn_synthase"/>
    <property type="match status" value="1"/>
</dbReference>
<dbReference type="PROSITE" id="PS51278">
    <property type="entry name" value="GATASE_TYPE_2"/>
    <property type="match status" value="1"/>
</dbReference>
<comment type="caution">
    <text evidence="8">The sequence shown here is derived from an EMBL/GenBank/DDBJ whole genome shotgun (WGS) entry which is preliminary data.</text>
</comment>
<comment type="pathway">
    <text evidence="1">Amino-acid biosynthesis; L-asparagine biosynthesis; L-asparagine from L-aspartate (L-Gln route): step 1/1.</text>
</comment>
<gene>
    <name evidence="8" type="ORF">BMI91_08790</name>
</gene>
<dbReference type="Proteomes" id="UP000190787">
    <property type="component" value="Unassembled WGS sequence"/>
</dbReference>
<reference evidence="8 9" key="1">
    <citation type="submission" date="2016-11" db="EMBL/GenBank/DDBJ databases">
        <title>A multilocus sequence analysis scheme for characterization of bacteria in the genus Thioclava.</title>
        <authorList>
            <person name="Liu Y."/>
            <person name="Shao Z."/>
        </authorList>
    </citation>
    <scope>NUCLEOTIDE SEQUENCE [LARGE SCALE GENOMIC DNA]</scope>
    <source>
        <strain evidence="8 9">TAW-CT134</strain>
    </source>
</reference>
<dbReference type="RefSeq" id="WP_078604694.1">
    <property type="nucleotide sequence ID" value="NZ_MPZV01000002.1"/>
</dbReference>
<protein>
    <recommendedName>
        <fullName evidence="3">asparagine synthase (glutamine-hydrolyzing)</fullName>
        <ecNumber evidence="3">6.3.5.4</ecNumber>
    </recommendedName>
</protein>
<dbReference type="PANTHER" id="PTHR43284:SF1">
    <property type="entry name" value="ASPARAGINE SYNTHETASE"/>
    <property type="match status" value="1"/>
</dbReference>
<dbReference type="SUPFAM" id="SSF52402">
    <property type="entry name" value="Adenine nucleotide alpha hydrolases-like"/>
    <property type="match status" value="1"/>
</dbReference>